<accession>A0ABW4R5R0</accession>
<dbReference type="Pfam" id="PF12708">
    <property type="entry name" value="Pect-lyase_RHGA_epim"/>
    <property type="match status" value="1"/>
</dbReference>
<name>A0ABW4R5R0_9RHOB</name>
<dbReference type="GO" id="GO:0016787">
    <property type="term" value="F:hydrolase activity"/>
    <property type="evidence" value="ECO:0007669"/>
    <property type="project" value="UniProtKB-KW"/>
</dbReference>
<dbReference type="RefSeq" id="WP_379140564.1">
    <property type="nucleotide sequence ID" value="NZ_JBHUEN010000013.1"/>
</dbReference>
<comment type="caution">
    <text evidence="2">The sequence shown here is derived from an EMBL/GenBank/DDBJ whole genome shotgun (WGS) entry which is preliminary data.</text>
</comment>
<dbReference type="InterPro" id="IPR012334">
    <property type="entry name" value="Pectin_lyas_fold"/>
</dbReference>
<organism evidence="2 3">
    <name type="scientific">Paracoccus pacificus</name>
    <dbReference type="NCBI Taxonomy" id="1463598"/>
    <lineage>
        <taxon>Bacteria</taxon>
        <taxon>Pseudomonadati</taxon>
        <taxon>Pseudomonadota</taxon>
        <taxon>Alphaproteobacteria</taxon>
        <taxon>Rhodobacterales</taxon>
        <taxon>Paracoccaceae</taxon>
        <taxon>Paracoccus</taxon>
    </lineage>
</organism>
<dbReference type="InterPro" id="IPR011050">
    <property type="entry name" value="Pectin_lyase_fold/virulence"/>
</dbReference>
<proteinExistence type="predicted"/>
<feature type="domain" description="Rhamnogalacturonase A/B/Epimerase-like pectate lyase" evidence="1">
    <location>
        <begin position="188"/>
        <end position="248"/>
    </location>
</feature>
<sequence>MNIAITQGVALMPPRFSAGLATWSRSDGTPSSPNWANVSTAAVVPADQDFGTCLELTKTEDLCRIRYKGNTPIRPGVYLRISARIKAIAGPLASVRVGSWAGTNAGARVGGLAETGAMTPLPGYGEVVEVSAIVGAGNRGGVDLVWGTAPDIGHFGIDLLGANGGTVRIESIRIEDVTDAFLRDMMDWVDVRDFGAKGNGVSDDREAFAAADAAARGRSIVVPAGVYAINADLTIQSPIRFEGKLKMPVAARLALMKNFDFPTYEAAFGNDTEALKKGVQALLGYTDHNVFDLGGRQITLTEPINLRAVAPDLSTYVNRRMIANGQINVVAGAAWNTTAVNSTATYSKAQPTLLTRVVNAAAIEPGSLVTGAGVGREIYVSSVDVAGQKLVLSQPLYGEAGSRNFGFTRFRYAFDFSGMSKVERFGFDNVEFLLNGIASGWLLPPGGQENFMRDCHVNKPRDRGISSPGQGCQDLVVDRCQFMSNEMAELAQNRSSIAINVNANDAKIRSSRFIRFRHFLVAGGNGHLIVGNHWFQGDEATNAVRVAGVVFTEVNPRAALTGNYIDNSTIEWTNEHVAEPDLGTGFSFSGLTITGNHFVAINVAPWFRWFSIKPYGNGHFIQGLTVTSNVFRALNSTVDRIERVDTTFADLNYGRMRNIDFSGNVFNGVTQFVSNPVRYTHVQSTAQPVWVVNASDFLPFGGWARNVDAIVADGAVTNASGGRVTEMPFVTTEQGSQKKEIRINYSQAAKGRMNVLLRMDTAN</sequence>
<keyword evidence="2" id="KW-0378">Hydrolase</keyword>
<dbReference type="EMBL" id="JBHUEN010000013">
    <property type="protein sequence ID" value="MFD1881044.1"/>
    <property type="molecule type" value="Genomic_DNA"/>
</dbReference>
<dbReference type="SUPFAM" id="SSF51126">
    <property type="entry name" value="Pectin lyase-like"/>
    <property type="match status" value="1"/>
</dbReference>
<dbReference type="Proteomes" id="UP001597213">
    <property type="component" value="Unassembled WGS sequence"/>
</dbReference>
<keyword evidence="3" id="KW-1185">Reference proteome</keyword>
<evidence type="ECO:0000313" key="2">
    <source>
        <dbReference type="EMBL" id="MFD1881044.1"/>
    </source>
</evidence>
<evidence type="ECO:0000313" key="3">
    <source>
        <dbReference type="Proteomes" id="UP001597213"/>
    </source>
</evidence>
<evidence type="ECO:0000259" key="1">
    <source>
        <dbReference type="Pfam" id="PF12708"/>
    </source>
</evidence>
<reference evidence="3" key="1">
    <citation type="journal article" date="2019" name="Int. J. Syst. Evol. Microbiol.">
        <title>The Global Catalogue of Microorganisms (GCM) 10K type strain sequencing project: providing services to taxonomists for standard genome sequencing and annotation.</title>
        <authorList>
            <consortium name="The Broad Institute Genomics Platform"/>
            <consortium name="The Broad Institute Genome Sequencing Center for Infectious Disease"/>
            <person name="Wu L."/>
            <person name="Ma J."/>
        </authorList>
    </citation>
    <scope>NUCLEOTIDE SEQUENCE [LARGE SCALE GENOMIC DNA]</scope>
    <source>
        <strain evidence="3">CCUG 56029</strain>
    </source>
</reference>
<protein>
    <submittedName>
        <fullName evidence="2">Glycosyl hydrolase family 28-related protein</fullName>
    </submittedName>
</protein>
<dbReference type="Gene3D" id="2.160.20.10">
    <property type="entry name" value="Single-stranded right-handed beta-helix, Pectin lyase-like"/>
    <property type="match status" value="1"/>
</dbReference>
<gene>
    <name evidence="2" type="ORF">ACFSCT_04860</name>
</gene>
<dbReference type="InterPro" id="IPR024535">
    <property type="entry name" value="RHGA/B-epi-like_pectate_lyase"/>
</dbReference>